<feature type="domain" description="EamA" evidence="2">
    <location>
        <begin position="24"/>
        <end position="145"/>
    </location>
</feature>
<reference evidence="3 4" key="1">
    <citation type="submission" date="2017-08" db="EMBL/GenBank/DDBJ databases">
        <title>WGS of Clinical strains of the CDC Group NO-1 linked to zoonotic infections in humans.</title>
        <authorList>
            <person name="Bernier A.-M."/>
            <person name="Bernard K."/>
        </authorList>
    </citation>
    <scope>NUCLEOTIDE SEQUENCE [LARGE SCALE GENOMIC DNA]</scope>
    <source>
        <strain evidence="3 4">NML03-0146</strain>
    </source>
</reference>
<proteinExistence type="predicted"/>
<dbReference type="Pfam" id="PF00892">
    <property type="entry name" value="EamA"/>
    <property type="match status" value="2"/>
</dbReference>
<dbReference type="GO" id="GO:0016020">
    <property type="term" value="C:membrane"/>
    <property type="evidence" value="ECO:0007669"/>
    <property type="project" value="InterPro"/>
</dbReference>
<evidence type="ECO:0000256" key="1">
    <source>
        <dbReference type="SAM" id="Phobius"/>
    </source>
</evidence>
<dbReference type="Gene3D" id="1.10.3730.20">
    <property type="match status" value="1"/>
</dbReference>
<evidence type="ECO:0000259" key="2">
    <source>
        <dbReference type="Pfam" id="PF00892"/>
    </source>
</evidence>
<feature type="transmembrane region" description="Helical" evidence="1">
    <location>
        <begin position="217"/>
        <end position="237"/>
    </location>
</feature>
<dbReference type="InterPro" id="IPR037185">
    <property type="entry name" value="EmrE-like"/>
</dbReference>
<keyword evidence="1" id="KW-1133">Transmembrane helix</keyword>
<feature type="transmembrane region" description="Helical" evidence="1">
    <location>
        <begin position="188"/>
        <end position="205"/>
    </location>
</feature>
<dbReference type="PANTHER" id="PTHR22911:SF102">
    <property type="entry name" value="MEMBRANE PROTEIN"/>
    <property type="match status" value="1"/>
</dbReference>
<organism evidence="3 4">
    <name type="scientific">Vandammella animalimorsus</name>
    <dbReference type="NCBI Taxonomy" id="2029117"/>
    <lineage>
        <taxon>Bacteria</taxon>
        <taxon>Pseudomonadati</taxon>
        <taxon>Pseudomonadota</taxon>
        <taxon>Betaproteobacteria</taxon>
        <taxon>Burkholderiales</taxon>
        <taxon>Comamonadaceae</taxon>
        <taxon>Vandammella</taxon>
    </lineage>
</organism>
<gene>
    <name evidence="3" type="ORF">CK620_04195</name>
</gene>
<dbReference type="SUPFAM" id="SSF103481">
    <property type="entry name" value="Multidrug resistance efflux transporter EmrE"/>
    <property type="match status" value="2"/>
</dbReference>
<dbReference type="AlphaFoldDB" id="A0A2A2A9C9"/>
<keyword evidence="1" id="KW-0812">Transmembrane</keyword>
<comment type="caution">
    <text evidence="3">The sequence shown here is derived from an EMBL/GenBank/DDBJ whole genome shotgun (WGS) entry which is preliminary data.</text>
</comment>
<feature type="transmembrane region" description="Helical" evidence="1">
    <location>
        <begin position="101"/>
        <end position="123"/>
    </location>
</feature>
<feature type="transmembrane region" description="Helical" evidence="1">
    <location>
        <begin position="12"/>
        <end position="31"/>
    </location>
</feature>
<feature type="transmembrane region" description="Helical" evidence="1">
    <location>
        <begin position="43"/>
        <end position="62"/>
    </location>
</feature>
<dbReference type="Proteomes" id="UP000217999">
    <property type="component" value="Unassembled WGS sequence"/>
</dbReference>
<feature type="domain" description="EamA" evidence="2">
    <location>
        <begin position="159"/>
        <end position="288"/>
    </location>
</feature>
<name>A0A2A2A9C9_9BURK</name>
<keyword evidence="1" id="KW-0472">Membrane</keyword>
<dbReference type="InterPro" id="IPR000620">
    <property type="entry name" value="EamA_dom"/>
</dbReference>
<feature type="transmembrane region" description="Helical" evidence="1">
    <location>
        <begin position="244"/>
        <end position="266"/>
    </location>
</feature>
<dbReference type="PANTHER" id="PTHR22911">
    <property type="entry name" value="ACYL-MALONYL CONDENSING ENZYME-RELATED"/>
    <property type="match status" value="1"/>
</dbReference>
<evidence type="ECO:0000313" key="3">
    <source>
        <dbReference type="EMBL" id="PAT35125.1"/>
    </source>
</evidence>
<dbReference type="EMBL" id="NSJF01000002">
    <property type="protein sequence ID" value="PAT35125.1"/>
    <property type="molecule type" value="Genomic_DNA"/>
</dbReference>
<feature type="transmembrane region" description="Helical" evidence="1">
    <location>
        <begin position="74"/>
        <end position="95"/>
    </location>
</feature>
<accession>A0A2A2A9C9</accession>
<evidence type="ECO:0000313" key="4">
    <source>
        <dbReference type="Proteomes" id="UP000217999"/>
    </source>
</evidence>
<feature type="transmembrane region" description="Helical" evidence="1">
    <location>
        <begin position="272"/>
        <end position="291"/>
    </location>
</feature>
<protein>
    <submittedName>
        <fullName evidence="3">EamA family transporter</fullName>
    </submittedName>
</protein>
<sequence>MNNAETGQQAPWRGGLEMAAAMTISGTIGWMVVSSGRPVAEVVFWRCLFGALTLLPVCLALGQLRRTAWPGARQLALAACAGVAIVLNWLLLFGAYGRTSISVATVVYNTQPFMLVALGALLLGERPGLARWLWLLLSFGGVALVAQARPGGADGAYLAGVAMALGAAFFYALAAFIAKRLRGMPPQLLSLMHTVVGVALLWPAMPQAGAVAAGSWPWLVALGVVHTGLMYILLYGAIQRLPTYLTGALSFLYPLVALAVDVWAFGQWPGPLQWLGGALVLLGAAGMVLGWRWPQRRWAASQGTMQNQASPSPSPSSSR</sequence>
<feature type="transmembrane region" description="Helical" evidence="1">
    <location>
        <begin position="155"/>
        <end position="176"/>
    </location>
</feature>
<feature type="transmembrane region" description="Helical" evidence="1">
    <location>
        <begin position="132"/>
        <end position="149"/>
    </location>
</feature>
<dbReference type="RefSeq" id="WP_095549252.1">
    <property type="nucleotide sequence ID" value="NZ_NSJF01000002.1"/>
</dbReference>